<dbReference type="PANTHER" id="PTHR24104">
    <property type="entry name" value="E3 UBIQUITIN-PROTEIN LIGASE NHLRC1-RELATED"/>
    <property type="match status" value="1"/>
</dbReference>
<dbReference type="GO" id="GO:0000209">
    <property type="term" value="P:protein polyubiquitination"/>
    <property type="evidence" value="ECO:0007669"/>
    <property type="project" value="TreeGrafter"/>
</dbReference>
<dbReference type="InterPro" id="IPR001258">
    <property type="entry name" value="NHL_repeat"/>
</dbReference>
<feature type="non-terminal residue" evidence="2">
    <location>
        <position position="1"/>
    </location>
</feature>
<evidence type="ECO:0008006" key="3">
    <source>
        <dbReference type="Google" id="ProtNLM"/>
    </source>
</evidence>
<evidence type="ECO:0000256" key="1">
    <source>
        <dbReference type="ARBA" id="ARBA00022737"/>
    </source>
</evidence>
<proteinExistence type="predicted"/>
<keyword evidence="1" id="KW-0677">Repeat</keyword>
<accession>X0VG22</accession>
<dbReference type="EMBL" id="BARS01033992">
    <property type="protein sequence ID" value="GAG17234.1"/>
    <property type="molecule type" value="Genomic_DNA"/>
</dbReference>
<dbReference type="GO" id="GO:0008270">
    <property type="term" value="F:zinc ion binding"/>
    <property type="evidence" value="ECO:0007669"/>
    <property type="project" value="UniProtKB-KW"/>
</dbReference>
<comment type="caution">
    <text evidence="2">The sequence shown here is derived from an EMBL/GenBank/DDBJ whole genome shotgun (WGS) entry which is preliminary data.</text>
</comment>
<dbReference type="PANTHER" id="PTHR24104:SF25">
    <property type="entry name" value="PROTEIN LIN-41"/>
    <property type="match status" value="1"/>
</dbReference>
<dbReference type="Gene3D" id="2.120.10.30">
    <property type="entry name" value="TolB, C-terminal domain"/>
    <property type="match status" value="1"/>
</dbReference>
<protein>
    <recommendedName>
        <fullName evidence="3">6-bladed beta-propeller</fullName>
    </recommendedName>
</protein>
<dbReference type="GO" id="GO:0061630">
    <property type="term" value="F:ubiquitin protein ligase activity"/>
    <property type="evidence" value="ECO:0007669"/>
    <property type="project" value="TreeGrafter"/>
</dbReference>
<dbReference type="AlphaFoldDB" id="X0VG22"/>
<dbReference type="GO" id="GO:0043161">
    <property type="term" value="P:proteasome-mediated ubiquitin-dependent protein catabolic process"/>
    <property type="evidence" value="ECO:0007669"/>
    <property type="project" value="TreeGrafter"/>
</dbReference>
<dbReference type="PROSITE" id="PS51125">
    <property type="entry name" value="NHL"/>
    <property type="match status" value="1"/>
</dbReference>
<evidence type="ECO:0000313" key="2">
    <source>
        <dbReference type="EMBL" id="GAG17234.1"/>
    </source>
</evidence>
<sequence>VKTFGKEGQGPGEFQRPANLGVNSKGEIAVTDIRNYKISFFQRDGTLNKEIKIKLLGIEDGVPLENGNYLFMQRKSEASAEKLEGILSLFDSKFKKIKQLDKREFPNPAIGRELEATYHNLVWSLSKDKIFTGTQDRGYDINAYDFEGNLLRKIRKEYKRILTSGEYKKKYMKQFEDPLFDPIRDRFYFPKSMPPFHYFLTDEEGRIFVMTYEEGENSDEYVFDIFNPEGVFICQKNLKDFSKEAVLKGKFKNNRLYCV</sequence>
<dbReference type="Pfam" id="PF17170">
    <property type="entry name" value="DUF5128"/>
    <property type="match status" value="1"/>
</dbReference>
<organism evidence="2">
    <name type="scientific">marine sediment metagenome</name>
    <dbReference type="NCBI Taxonomy" id="412755"/>
    <lineage>
        <taxon>unclassified sequences</taxon>
        <taxon>metagenomes</taxon>
        <taxon>ecological metagenomes</taxon>
    </lineage>
</organism>
<dbReference type="InterPro" id="IPR050952">
    <property type="entry name" value="TRIM-NHL_E3_ligases"/>
</dbReference>
<gene>
    <name evidence="2" type="ORF">S01H1_52579</name>
</gene>
<dbReference type="SUPFAM" id="SSF101898">
    <property type="entry name" value="NHL repeat"/>
    <property type="match status" value="1"/>
</dbReference>
<name>X0VG22_9ZZZZ</name>
<reference evidence="2" key="1">
    <citation type="journal article" date="2014" name="Front. Microbiol.">
        <title>High frequency of phylogenetically diverse reductive dehalogenase-homologous genes in deep subseafloor sedimentary metagenomes.</title>
        <authorList>
            <person name="Kawai M."/>
            <person name="Futagami T."/>
            <person name="Toyoda A."/>
            <person name="Takaki Y."/>
            <person name="Nishi S."/>
            <person name="Hori S."/>
            <person name="Arai W."/>
            <person name="Tsubouchi T."/>
            <person name="Morono Y."/>
            <person name="Uchiyama I."/>
            <person name="Ito T."/>
            <person name="Fujiyama A."/>
            <person name="Inagaki F."/>
            <person name="Takami H."/>
        </authorList>
    </citation>
    <scope>NUCLEOTIDE SEQUENCE</scope>
    <source>
        <strain evidence="2">Expedition CK06-06</strain>
    </source>
</reference>
<dbReference type="InterPro" id="IPR011042">
    <property type="entry name" value="6-blade_b-propeller_TolB-like"/>
</dbReference>
<feature type="non-terminal residue" evidence="2">
    <location>
        <position position="259"/>
    </location>
</feature>